<feature type="repeat" description="WD" evidence="8">
    <location>
        <begin position="133"/>
        <end position="174"/>
    </location>
</feature>
<gene>
    <name evidence="11" type="ORF">OE88DRAFT_1657986</name>
</gene>
<feature type="domain" description="PPIase cyclophilin-type" evidence="10">
    <location>
        <begin position="515"/>
        <end position="669"/>
    </location>
</feature>
<comment type="catalytic activity">
    <reaction evidence="1">
        <text>[protein]-peptidylproline (omega=180) = [protein]-peptidylproline (omega=0)</text>
        <dbReference type="Rhea" id="RHEA:16237"/>
        <dbReference type="Rhea" id="RHEA-COMP:10747"/>
        <dbReference type="Rhea" id="RHEA-COMP:10748"/>
        <dbReference type="ChEBI" id="CHEBI:83833"/>
        <dbReference type="ChEBI" id="CHEBI:83834"/>
        <dbReference type="EC" id="5.2.1.8"/>
    </reaction>
</comment>
<proteinExistence type="inferred from homology"/>
<accession>A0A5C3N4P2</accession>
<evidence type="ECO:0000313" key="11">
    <source>
        <dbReference type="EMBL" id="TFK52624.1"/>
    </source>
</evidence>
<evidence type="ECO:0000256" key="5">
    <source>
        <dbReference type="ARBA" id="ARBA00022737"/>
    </source>
</evidence>
<evidence type="ECO:0000259" key="10">
    <source>
        <dbReference type="PROSITE" id="PS50072"/>
    </source>
</evidence>
<dbReference type="InterPro" id="IPR029000">
    <property type="entry name" value="Cyclophilin-like_dom_sf"/>
</dbReference>
<keyword evidence="5" id="KW-0677">Repeat</keyword>
<keyword evidence="12" id="KW-1185">Reference proteome</keyword>
<dbReference type="InterPro" id="IPR044666">
    <property type="entry name" value="Cyclophilin_A-like"/>
</dbReference>
<dbReference type="PRINTS" id="PR00153">
    <property type="entry name" value="CSAPPISMRASE"/>
</dbReference>
<dbReference type="GO" id="GO:0006457">
    <property type="term" value="P:protein folding"/>
    <property type="evidence" value="ECO:0007669"/>
    <property type="project" value="InterPro"/>
</dbReference>
<dbReference type="PROSITE" id="PS00170">
    <property type="entry name" value="CSA_PPIASE_1"/>
    <property type="match status" value="1"/>
</dbReference>
<dbReference type="PROSITE" id="PS50082">
    <property type="entry name" value="WD_REPEATS_2"/>
    <property type="match status" value="1"/>
</dbReference>
<evidence type="ECO:0000256" key="2">
    <source>
        <dbReference type="ARBA" id="ARBA00007365"/>
    </source>
</evidence>
<dbReference type="OrthoDB" id="10264753at2759"/>
<dbReference type="GO" id="GO:0005634">
    <property type="term" value="C:nucleus"/>
    <property type="evidence" value="ECO:0007669"/>
    <property type="project" value="UniProtKB-ARBA"/>
</dbReference>
<dbReference type="Pfam" id="PF00400">
    <property type="entry name" value="WD40"/>
    <property type="match status" value="1"/>
</dbReference>
<dbReference type="PROSITE" id="PS50072">
    <property type="entry name" value="CSA_PPIASE_2"/>
    <property type="match status" value="1"/>
</dbReference>
<name>A0A5C3N4P2_9AGAM</name>
<dbReference type="GO" id="GO:0003755">
    <property type="term" value="F:peptidyl-prolyl cis-trans isomerase activity"/>
    <property type="evidence" value="ECO:0007669"/>
    <property type="project" value="UniProtKB-KW"/>
</dbReference>
<keyword evidence="7 11" id="KW-0413">Isomerase</keyword>
<evidence type="ECO:0000256" key="6">
    <source>
        <dbReference type="ARBA" id="ARBA00023110"/>
    </source>
</evidence>
<dbReference type="FunFam" id="2.40.100.10:FF:000003">
    <property type="entry name" value="Peptidylprolyl isomerase domain and WD repeat-containing 1"/>
    <property type="match status" value="1"/>
</dbReference>
<protein>
    <recommendedName>
        <fullName evidence="3">peptidylprolyl isomerase</fullName>
        <ecNumber evidence="3">5.2.1.8</ecNumber>
    </recommendedName>
</protein>
<dbReference type="STRING" id="5364.A0A5C3N4P2"/>
<evidence type="ECO:0000313" key="12">
    <source>
        <dbReference type="Proteomes" id="UP000305948"/>
    </source>
</evidence>
<dbReference type="PANTHER" id="PTHR45625:SF4">
    <property type="entry name" value="PEPTIDYLPROLYL ISOMERASE DOMAIN AND WD REPEAT-CONTAINING PROTEIN 1"/>
    <property type="match status" value="1"/>
</dbReference>
<dbReference type="SUPFAM" id="SSF50891">
    <property type="entry name" value="Cyclophilin-like"/>
    <property type="match status" value="1"/>
</dbReference>
<dbReference type="InterPro" id="IPR020892">
    <property type="entry name" value="Cyclophilin-type_PPIase_CS"/>
</dbReference>
<evidence type="ECO:0000256" key="9">
    <source>
        <dbReference type="SAM" id="MobiDB-lite"/>
    </source>
</evidence>
<dbReference type="InterPro" id="IPR001680">
    <property type="entry name" value="WD40_rpt"/>
</dbReference>
<dbReference type="SMART" id="SM00320">
    <property type="entry name" value="WD40"/>
    <property type="match status" value="4"/>
</dbReference>
<evidence type="ECO:0000256" key="4">
    <source>
        <dbReference type="ARBA" id="ARBA00022574"/>
    </source>
</evidence>
<keyword evidence="6" id="KW-0697">Rotamase</keyword>
<dbReference type="PANTHER" id="PTHR45625">
    <property type="entry name" value="PEPTIDYL-PROLYL CIS-TRANS ISOMERASE-RELATED"/>
    <property type="match status" value="1"/>
</dbReference>
<dbReference type="Gene3D" id="2.130.10.10">
    <property type="entry name" value="YVTN repeat-like/Quinoprotein amine dehydrogenase"/>
    <property type="match status" value="1"/>
</dbReference>
<sequence length="670" mass="74702">MAASGGDSVLGKRLRAGEDPELSPEAKAAVAAVSDGAVPKEDDDDDDDDVGPMPMPAGEANGGAKKKRKVLRNERLFLDHLPSADRYYKSFMHRDVVNFNIFTVTEFLITTSVDGHVKFWKKQEQGIEFVKHYRAHLQTVVGISASADGQLFASVSEDGTAKVFDVVNFDMINMIKLGYVPNACCWVHRRGQAQGLLAVSDSQTGVIRLYDGRGNDKPLETVDKLHRFPVHIMTYSDKYDTVVSADEGGFIEYWQPSEPFDKPKNVRGLWGFKAETDLYEFKKAKATPTCVTLSPDSFNFVTFSLPDRQIRVFNFLSGKMTRRYDESLSAIQEMQQADTAVYKVEDMEFGRRLAVEKELELEGSSAGLDGTAGNKPAARWINAVWDESGNFVLYPTLLGIKVVNIVTNRVVRLLGKDETVRWMNLTLYQGSPAKRGRTTLAMAASDNPLLAEKSVRDPTLIATGYKRQRFYVFTRSEPEDEKSGDRDVFNERPTLAEQTLYATPAPSALTGPSKLAKSATMHTTLGDIHMRLFPQYAPKAVENFVGHSRSGYYEGVIFHRVIPKFMIQTGDPLGDGTGGTSIWDREFEDEFHDDLKHDRPYTVSMANAGPNTNGSQFFITTTATPWLDNKHTIFGRVLSGLEVVHAIENVKADKLDKPFEDIKIINVDVE</sequence>
<evidence type="ECO:0000256" key="3">
    <source>
        <dbReference type="ARBA" id="ARBA00013194"/>
    </source>
</evidence>
<evidence type="ECO:0000256" key="7">
    <source>
        <dbReference type="ARBA" id="ARBA00023235"/>
    </source>
</evidence>
<dbReference type="EC" id="5.2.1.8" evidence="3"/>
<keyword evidence="4 8" id="KW-0853">WD repeat</keyword>
<comment type="similarity">
    <text evidence="2">Belongs to the cyclophilin-type PPIase family.</text>
</comment>
<dbReference type="InterPro" id="IPR002130">
    <property type="entry name" value="Cyclophilin-type_PPIase_dom"/>
</dbReference>
<evidence type="ECO:0000256" key="8">
    <source>
        <dbReference type="PROSITE-ProRule" id="PRU00221"/>
    </source>
</evidence>
<feature type="compositionally biased region" description="Low complexity" evidence="9">
    <location>
        <begin position="26"/>
        <end position="37"/>
    </location>
</feature>
<dbReference type="FunFam" id="2.130.10.10:FF:000450">
    <property type="entry name" value="Peptidylprolyl isomerase domain and WD-repeat protein 1"/>
    <property type="match status" value="1"/>
</dbReference>
<feature type="compositionally biased region" description="Acidic residues" evidence="9">
    <location>
        <begin position="41"/>
        <end position="50"/>
    </location>
</feature>
<reference evidence="11 12" key="1">
    <citation type="journal article" date="2019" name="Nat. Ecol. Evol.">
        <title>Megaphylogeny resolves global patterns of mushroom evolution.</title>
        <authorList>
            <person name="Varga T."/>
            <person name="Krizsan K."/>
            <person name="Foldi C."/>
            <person name="Dima B."/>
            <person name="Sanchez-Garcia M."/>
            <person name="Sanchez-Ramirez S."/>
            <person name="Szollosi G.J."/>
            <person name="Szarkandi J.G."/>
            <person name="Papp V."/>
            <person name="Albert L."/>
            <person name="Andreopoulos W."/>
            <person name="Angelini C."/>
            <person name="Antonin V."/>
            <person name="Barry K.W."/>
            <person name="Bougher N.L."/>
            <person name="Buchanan P."/>
            <person name="Buyck B."/>
            <person name="Bense V."/>
            <person name="Catcheside P."/>
            <person name="Chovatia M."/>
            <person name="Cooper J."/>
            <person name="Damon W."/>
            <person name="Desjardin D."/>
            <person name="Finy P."/>
            <person name="Geml J."/>
            <person name="Haridas S."/>
            <person name="Hughes K."/>
            <person name="Justo A."/>
            <person name="Karasinski D."/>
            <person name="Kautmanova I."/>
            <person name="Kiss B."/>
            <person name="Kocsube S."/>
            <person name="Kotiranta H."/>
            <person name="LaButti K.M."/>
            <person name="Lechner B.E."/>
            <person name="Liimatainen K."/>
            <person name="Lipzen A."/>
            <person name="Lukacs Z."/>
            <person name="Mihaltcheva S."/>
            <person name="Morgado L.N."/>
            <person name="Niskanen T."/>
            <person name="Noordeloos M.E."/>
            <person name="Ohm R.A."/>
            <person name="Ortiz-Santana B."/>
            <person name="Ovrebo C."/>
            <person name="Racz N."/>
            <person name="Riley R."/>
            <person name="Savchenko A."/>
            <person name="Shiryaev A."/>
            <person name="Soop K."/>
            <person name="Spirin V."/>
            <person name="Szebenyi C."/>
            <person name="Tomsovsky M."/>
            <person name="Tulloss R.E."/>
            <person name="Uehling J."/>
            <person name="Grigoriev I.V."/>
            <person name="Vagvolgyi C."/>
            <person name="Papp T."/>
            <person name="Martin F.M."/>
            <person name="Miettinen O."/>
            <person name="Hibbett D.S."/>
            <person name="Nagy L.G."/>
        </authorList>
    </citation>
    <scope>NUCLEOTIDE SEQUENCE [LARGE SCALE GENOMIC DNA]</scope>
    <source>
        <strain evidence="11 12">OMC1185</strain>
    </source>
</reference>
<dbReference type="CDD" id="cd01927">
    <property type="entry name" value="cyclophilin_WD40"/>
    <property type="match status" value="1"/>
</dbReference>
<dbReference type="InterPro" id="IPR015943">
    <property type="entry name" value="WD40/YVTN_repeat-like_dom_sf"/>
</dbReference>
<feature type="region of interest" description="Disordered" evidence="9">
    <location>
        <begin position="1"/>
        <end position="67"/>
    </location>
</feature>
<dbReference type="AlphaFoldDB" id="A0A5C3N4P2"/>
<dbReference type="Proteomes" id="UP000305948">
    <property type="component" value="Unassembled WGS sequence"/>
</dbReference>
<dbReference type="Gene3D" id="2.40.100.10">
    <property type="entry name" value="Cyclophilin-like"/>
    <property type="match status" value="1"/>
</dbReference>
<dbReference type="Pfam" id="PF00160">
    <property type="entry name" value="Pro_isomerase"/>
    <property type="match status" value="1"/>
</dbReference>
<dbReference type="InterPro" id="IPR036322">
    <property type="entry name" value="WD40_repeat_dom_sf"/>
</dbReference>
<organism evidence="11 12">
    <name type="scientific">Heliocybe sulcata</name>
    <dbReference type="NCBI Taxonomy" id="5364"/>
    <lineage>
        <taxon>Eukaryota</taxon>
        <taxon>Fungi</taxon>
        <taxon>Dikarya</taxon>
        <taxon>Basidiomycota</taxon>
        <taxon>Agaricomycotina</taxon>
        <taxon>Agaricomycetes</taxon>
        <taxon>Gloeophyllales</taxon>
        <taxon>Gloeophyllaceae</taxon>
        <taxon>Heliocybe</taxon>
    </lineage>
</organism>
<evidence type="ECO:0000256" key="1">
    <source>
        <dbReference type="ARBA" id="ARBA00000971"/>
    </source>
</evidence>
<dbReference type="SUPFAM" id="SSF50978">
    <property type="entry name" value="WD40 repeat-like"/>
    <property type="match status" value="1"/>
</dbReference>
<dbReference type="EMBL" id="ML213509">
    <property type="protein sequence ID" value="TFK52624.1"/>
    <property type="molecule type" value="Genomic_DNA"/>
</dbReference>